<feature type="compositionally biased region" description="Low complexity" evidence="3">
    <location>
        <begin position="107"/>
        <end position="119"/>
    </location>
</feature>
<feature type="compositionally biased region" description="Pro residues" evidence="3">
    <location>
        <begin position="224"/>
        <end position="235"/>
    </location>
</feature>
<feature type="compositionally biased region" description="Polar residues" evidence="3">
    <location>
        <begin position="164"/>
        <end position="173"/>
    </location>
</feature>
<gene>
    <name evidence="5" type="ORF">D0866_13972</name>
</gene>
<evidence type="ECO:0000313" key="6">
    <source>
        <dbReference type="Proteomes" id="UP000276864"/>
    </source>
</evidence>
<dbReference type="InterPro" id="IPR005613">
    <property type="entry name" value="AIP3_C"/>
</dbReference>
<reference evidence="5 6" key="1">
    <citation type="journal article" date="2018" name="BMC Genomics">
        <title>Genomic evidence for intraspecific hybridization in a clonal and extremely halotolerant yeast.</title>
        <authorList>
            <person name="Gostincar C."/>
            <person name="Stajich J.E."/>
            <person name="Zupancic J."/>
            <person name="Zalar P."/>
            <person name="Gunde-Cimerman N."/>
        </authorList>
    </citation>
    <scope>NUCLEOTIDE SEQUENCE [LARGE SCALE GENOMIC DNA]</scope>
    <source>
        <strain evidence="5 6">EXF-6651</strain>
    </source>
</reference>
<dbReference type="GO" id="GO:0030010">
    <property type="term" value="P:establishment of cell polarity"/>
    <property type="evidence" value="ECO:0007669"/>
    <property type="project" value="TreeGrafter"/>
</dbReference>
<accession>A0A3M6ZG27</accession>
<feature type="coiled-coil region" evidence="2">
    <location>
        <begin position="631"/>
        <end position="658"/>
    </location>
</feature>
<dbReference type="Pfam" id="PF23153">
    <property type="entry name" value="Aip3p_Bud6_N"/>
    <property type="match status" value="1"/>
</dbReference>
<feature type="compositionally biased region" description="Polar residues" evidence="3">
    <location>
        <begin position="295"/>
        <end position="312"/>
    </location>
</feature>
<feature type="region of interest" description="Disordered" evidence="3">
    <location>
        <begin position="849"/>
        <end position="961"/>
    </location>
</feature>
<feature type="compositionally biased region" description="Basic and acidic residues" evidence="3">
    <location>
        <begin position="333"/>
        <end position="350"/>
    </location>
</feature>
<evidence type="ECO:0000313" key="5">
    <source>
        <dbReference type="EMBL" id="RMY14163.1"/>
    </source>
</evidence>
<dbReference type="PANTHER" id="PTHR22741">
    <property type="entry name" value="P140CAP/SNIP-RELATED"/>
    <property type="match status" value="1"/>
</dbReference>
<evidence type="ECO:0000256" key="2">
    <source>
        <dbReference type="SAM" id="Coils"/>
    </source>
</evidence>
<dbReference type="SMART" id="SM00806">
    <property type="entry name" value="AIP3"/>
    <property type="match status" value="1"/>
</dbReference>
<dbReference type="GO" id="GO:0005519">
    <property type="term" value="F:cytoskeletal regulatory protein binding"/>
    <property type="evidence" value="ECO:0007669"/>
    <property type="project" value="InterPro"/>
</dbReference>
<keyword evidence="1 2" id="KW-0175">Coiled coil</keyword>
<dbReference type="GO" id="GO:0051286">
    <property type="term" value="C:cell tip"/>
    <property type="evidence" value="ECO:0007669"/>
    <property type="project" value="TreeGrafter"/>
</dbReference>
<dbReference type="Gene3D" id="1.20.58.1540">
    <property type="entry name" value="Actin interacting protein 3, C-terminal domain"/>
    <property type="match status" value="1"/>
</dbReference>
<dbReference type="InterPro" id="IPR022782">
    <property type="entry name" value="AIP3-like_C"/>
</dbReference>
<feature type="compositionally biased region" description="Polar residues" evidence="3">
    <location>
        <begin position="181"/>
        <end position="201"/>
    </location>
</feature>
<comment type="caution">
    <text evidence="5">The sequence shown here is derived from an EMBL/GenBank/DDBJ whole genome shotgun (WGS) entry which is preliminary data.</text>
</comment>
<dbReference type="GO" id="GO:0005737">
    <property type="term" value="C:cytoplasm"/>
    <property type="evidence" value="ECO:0007669"/>
    <property type="project" value="TreeGrafter"/>
</dbReference>
<dbReference type="EMBL" id="QWIM01002381">
    <property type="protein sequence ID" value="RMY14163.1"/>
    <property type="molecule type" value="Genomic_DNA"/>
</dbReference>
<dbReference type="AlphaFoldDB" id="A0A3M6ZG27"/>
<feature type="compositionally biased region" description="Basic and acidic residues" evidence="3">
    <location>
        <begin position="359"/>
        <end position="381"/>
    </location>
</feature>
<feature type="compositionally biased region" description="Basic and acidic residues" evidence="3">
    <location>
        <begin position="849"/>
        <end position="874"/>
    </location>
</feature>
<organism evidence="5 6">
    <name type="scientific">Hortaea werneckii</name>
    <name type="common">Black yeast</name>
    <name type="synonym">Cladosporium werneckii</name>
    <dbReference type="NCBI Taxonomy" id="91943"/>
    <lineage>
        <taxon>Eukaryota</taxon>
        <taxon>Fungi</taxon>
        <taxon>Dikarya</taxon>
        <taxon>Ascomycota</taxon>
        <taxon>Pezizomycotina</taxon>
        <taxon>Dothideomycetes</taxon>
        <taxon>Dothideomycetidae</taxon>
        <taxon>Mycosphaerellales</taxon>
        <taxon>Teratosphaeriaceae</taxon>
        <taxon>Hortaea</taxon>
    </lineage>
</organism>
<name>A0A3M6ZG27_HORWE</name>
<evidence type="ECO:0000256" key="1">
    <source>
        <dbReference type="ARBA" id="ARBA00023054"/>
    </source>
</evidence>
<feature type="compositionally biased region" description="Low complexity" evidence="3">
    <location>
        <begin position="902"/>
        <end position="917"/>
    </location>
</feature>
<proteinExistence type="predicted"/>
<sequence length="961" mass="105922">MWSRGSASESEVSDVYVRLGYEFNIACRAFNAIGVETSDLGPVPDLLRAILEDTLSQEASQASLDKYLPRIRDIIINLLHGLKKKQQRLRQRHASGEGSSRPPRQASTASTTSVESSLTQQLAEVPNRQTSGRSFAERAAGGDLGGPDLPPRTTSAPTGRASPRRQQNLSPSRSMHDTPSRETFQSDARMSASSNVLQNTPVIAPYPESETMPGNRGYEAEQPSPSPEPPRPPPKQNDALAALSRGGDLERRASRRFSAYQIQKHLGSTMNGIAAIPPAQHSPIPNRGRDVRESMSANEARSVSEEPSSQADQLPLPPKPAEQEQLDSPTAKTPEDKLGEYPFPREEQEKPSATLNGPIEDHFASGEGQVEPKADKEDLPTRKVSRQAIYHTPPSSQYGPESSPQQGKELTLFLQYKSKIKKFVLPDGGDLSIPRLQLAFIEKFAWNTQNNGVDLPEIYIQDPVSGVRHELEDLNDIKERSVLVLNIEALDEVKRHIDDGIGGIRRIVEGIKSGLEDQQSALQLVSNQQQETARELAGMSVPSSGTPGPRSVSGTAKNVQIKDPDGQLHEVQSLRRDIAVVRQTYNSFVSDINASMATIKIKAAGVKKVAADSQVPEMDTDSGRSYVNKGKKQLSEDSEKIVNRVDDLQDLVEDLRKDVVTRGVRPLPRQLEGVSKDISLATSELKKMQEYLKREKPVWTKIWEKELQVVCDDRDLLTMQEELATDLEDDLEKAAATFALVEQATKQQNIKNDEQQGNRIPSRTMLNPLAMDRGADPHKAKDSVLGEVRALEPNHENRLEAIERAEKARRRELETRKVGEFQRELGNFVDEGKLKKTGGHEEVERVRLVREERARKEFSERQRERLRMKAEKDAAAAQAPPEPEPPAEQNGDQPAPDGSLSEAATPAEATPGATTDAESQDTEAGKSLEVPATEDGRTSSPEPEFVEAKEDVNTPSTESGP</sequence>
<feature type="region of interest" description="Disordered" evidence="3">
    <location>
        <begin position="271"/>
        <end position="382"/>
    </location>
</feature>
<dbReference type="InterPro" id="IPR051825">
    <property type="entry name" value="SRCIN1"/>
</dbReference>
<feature type="domain" description="Actin interacting protein 3 C-terminal" evidence="4">
    <location>
        <begin position="413"/>
        <end position="852"/>
    </location>
</feature>
<feature type="region of interest" description="Disordered" evidence="3">
    <location>
        <begin position="86"/>
        <end position="256"/>
    </location>
</feature>
<dbReference type="Pfam" id="PF03915">
    <property type="entry name" value="AIP3"/>
    <property type="match status" value="1"/>
</dbReference>
<evidence type="ECO:0000259" key="4">
    <source>
        <dbReference type="SMART" id="SM00806"/>
    </source>
</evidence>
<protein>
    <recommendedName>
        <fullName evidence="4">Actin interacting protein 3 C-terminal domain-containing protein</fullName>
    </recommendedName>
</protein>
<evidence type="ECO:0000256" key="3">
    <source>
        <dbReference type="SAM" id="MobiDB-lite"/>
    </source>
</evidence>
<dbReference type="InterPro" id="IPR056279">
    <property type="entry name" value="Aip3p_Bud6_N"/>
</dbReference>
<dbReference type="Proteomes" id="UP000276864">
    <property type="component" value="Unassembled WGS sequence"/>
</dbReference>
<dbReference type="PANTHER" id="PTHR22741:SF10">
    <property type="entry name" value="COILED-COIL DOMAIN-CONTAINING PROTEIN CG32809"/>
    <property type="match status" value="1"/>
</dbReference>